<proteinExistence type="inferred from homology"/>
<accession>A0AAV2CQA1</accession>
<dbReference type="AlphaFoldDB" id="A0AAV2CQA1"/>
<dbReference type="GO" id="GO:0016747">
    <property type="term" value="F:acyltransferase activity, transferring groups other than amino-acyl groups"/>
    <property type="evidence" value="ECO:0007669"/>
    <property type="project" value="TreeGrafter"/>
</dbReference>
<evidence type="ECO:0000256" key="1">
    <source>
        <dbReference type="ARBA" id="ARBA00009861"/>
    </source>
</evidence>
<evidence type="ECO:0000313" key="3">
    <source>
        <dbReference type="Proteomes" id="UP001497516"/>
    </source>
</evidence>
<keyword evidence="3" id="KW-1185">Reference proteome</keyword>
<comment type="similarity">
    <text evidence="1">Belongs to the plant acyltransferase family.</text>
</comment>
<sequence>MKVNILKTTIVRPSDKDEANPDHHGRRRLWLSNLDLVHGKVHESTVYLYKPSERNYFDIELLKEALSRALVPFHPLAGRLARDEKGRIEVDCNGEGVSFFEAESDASLDELGEFMLGDELLKLVPRVDYSNHEISSCPLVLLQVTRFKCDGLSLGTAIHHSVADGESALSFIKTWSNLARGLPAAVKPFMDNTILRARNPPSPKFHHFEYDPAPTLINNPNQPGNRTTMAIFRFEPDQLNALKKLANPTGTASKIRYSTYQILTAHIWRSASKARGGLAPDQPTRLHMAVDGRSRLTIPPVPSSYFGNVIFHAAPVATVGELTTEPLVRTLERIRDAIDKMDDSYLRSAIDYLEDPDGDDPASVMQVGGTCRSPNLKIVSWIRLPLECCRPAGLFEGYGNLLPGSGDDGSLILAICLEVEAMVAFKIISCPIRELGRAKDLYVRSRTRCEVVDHLTKWLTSDLVVN</sequence>
<dbReference type="InterPro" id="IPR023213">
    <property type="entry name" value="CAT-like_dom_sf"/>
</dbReference>
<dbReference type="PANTHER" id="PTHR31642">
    <property type="entry name" value="TRICHOTHECENE 3-O-ACETYLTRANSFERASE"/>
    <property type="match status" value="1"/>
</dbReference>
<reference evidence="2 3" key="1">
    <citation type="submission" date="2024-04" db="EMBL/GenBank/DDBJ databases">
        <authorList>
            <person name="Fracassetti M."/>
        </authorList>
    </citation>
    <scope>NUCLEOTIDE SEQUENCE [LARGE SCALE GENOMIC DNA]</scope>
</reference>
<dbReference type="PANTHER" id="PTHR31642:SF158">
    <property type="entry name" value="N-BENZOYLTRANSFERASE PROTEIN, PUTATIVE-RELATED"/>
    <property type="match status" value="1"/>
</dbReference>
<dbReference type="Pfam" id="PF02458">
    <property type="entry name" value="Transferase"/>
    <property type="match status" value="1"/>
</dbReference>
<dbReference type="InterPro" id="IPR050317">
    <property type="entry name" value="Plant_Fungal_Acyltransferase"/>
</dbReference>
<gene>
    <name evidence="2" type="ORF">LTRI10_LOCUS6243</name>
</gene>
<name>A0AAV2CQA1_9ROSI</name>
<dbReference type="EMBL" id="OZ034814">
    <property type="protein sequence ID" value="CAL1358708.1"/>
    <property type="molecule type" value="Genomic_DNA"/>
</dbReference>
<protein>
    <submittedName>
        <fullName evidence="2">Uncharacterized protein</fullName>
    </submittedName>
</protein>
<evidence type="ECO:0000313" key="2">
    <source>
        <dbReference type="EMBL" id="CAL1358708.1"/>
    </source>
</evidence>
<organism evidence="2 3">
    <name type="scientific">Linum trigynum</name>
    <dbReference type="NCBI Taxonomy" id="586398"/>
    <lineage>
        <taxon>Eukaryota</taxon>
        <taxon>Viridiplantae</taxon>
        <taxon>Streptophyta</taxon>
        <taxon>Embryophyta</taxon>
        <taxon>Tracheophyta</taxon>
        <taxon>Spermatophyta</taxon>
        <taxon>Magnoliopsida</taxon>
        <taxon>eudicotyledons</taxon>
        <taxon>Gunneridae</taxon>
        <taxon>Pentapetalae</taxon>
        <taxon>rosids</taxon>
        <taxon>fabids</taxon>
        <taxon>Malpighiales</taxon>
        <taxon>Linaceae</taxon>
        <taxon>Linum</taxon>
    </lineage>
</organism>
<dbReference type="Gene3D" id="3.30.559.10">
    <property type="entry name" value="Chloramphenicol acetyltransferase-like domain"/>
    <property type="match status" value="2"/>
</dbReference>
<dbReference type="Proteomes" id="UP001497516">
    <property type="component" value="Chromosome 10"/>
</dbReference>